<keyword evidence="2" id="KW-0378">Hydrolase</keyword>
<protein>
    <submittedName>
        <fullName evidence="2">Putative alpha beta hydrolase</fullName>
    </submittedName>
</protein>
<dbReference type="InterPro" id="IPR029058">
    <property type="entry name" value="AB_hydrolase_fold"/>
</dbReference>
<dbReference type="InterPro" id="IPR050266">
    <property type="entry name" value="AB_hydrolase_sf"/>
</dbReference>
<dbReference type="GO" id="GO:0016787">
    <property type="term" value="F:hydrolase activity"/>
    <property type="evidence" value="ECO:0007669"/>
    <property type="project" value="UniProtKB-KW"/>
</dbReference>
<dbReference type="AlphaFoldDB" id="A0A0G2FN73"/>
<comment type="caution">
    <text evidence="2">The sequence shown here is derived from an EMBL/GenBank/DDBJ whole genome shotgun (WGS) entry which is preliminary data.</text>
</comment>
<dbReference type="InterPro" id="IPR000073">
    <property type="entry name" value="AB_hydrolase_1"/>
</dbReference>
<organism evidence="2 3">
    <name type="scientific">Diplodia seriata</name>
    <dbReference type="NCBI Taxonomy" id="420778"/>
    <lineage>
        <taxon>Eukaryota</taxon>
        <taxon>Fungi</taxon>
        <taxon>Dikarya</taxon>
        <taxon>Ascomycota</taxon>
        <taxon>Pezizomycotina</taxon>
        <taxon>Dothideomycetes</taxon>
        <taxon>Dothideomycetes incertae sedis</taxon>
        <taxon>Botryosphaeriales</taxon>
        <taxon>Botryosphaeriaceae</taxon>
        <taxon>Diplodia</taxon>
    </lineage>
</organism>
<dbReference type="Pfam" id="PF00561">
    <property type="entry name" value="Abhydrolase_1"/>
    <property type="match status" value="1"/>
</dbReference>
<evidence type="ECO:0000313" key="3">
    <source>
        <dbReference type="Proteomes" id="UP000034182"/>
    </source>
</evidence>
<dbReference type="Gene3D" id="3.40.50.1820">
    <property type="entry name" value="alpha/beta hydrolase"/>
    <property type="match status" value="1"/>
</dbReference>
<gene>
    <name evidence="2" type="ORF">UCDDS831_g09067</name>
</gene>
<dbReference type="GO" id="GO:0016020">
    <property type="term" value="C:membrane"/>
    <property type="evidence" value="ECO:0007669"/>
    <property type="project" value="TreeGrafter"/>
</dbReference>
<name>A0A0G2FN73_9PEZI</name>
<dbReference type="SUPFAM" id="SSF53474">
    <property type="entry name" value="alpha/beta-Hydrolases"/>
    <property type="match status" value="1"/>
</dbReference>
<dbReference type="PANTHER" id="PTHR43798:SF33">
    <property type="entry name" value="HYDROLASE, PUTATIVE (AFU_ORTHOLOGUE AFUA_2G14860)-RELATED"/>
    <property type="match status" value="1"/>
</dbReference>
<evidence type="ECO:0000259" key="1">
    <source>
        <dbReference type="Pfam" id="PF00561"/>
    </source>
</evidence>
<feature type="domain" description="AB hydrolase-1" evidence="1">
    <location>
        <begin position="28"/>
        <end position="144"/>
    </location>
</feature>
<evidence type="ECO:0000313" key="2">
    <source>
        <dbReference type="EMBL" id="KKY13373.1"/>
    </source>
</evidence>
<sequence length="288" mass="30988">MGGHTFTPAAANTTLFYTDSGPNTTTTPAILLLHGWTCDVTDWSFQLPLLLLLGFRVLSLDLRGHGRSSPAPTPLPSNYTSLSQYYSPSAFASDASALLTHLGLAAPALVMGHSLGGSIAADLAVRHPEQVRGAVLVDSAYYFNQSAAAPLLAAGRESPEAAAAGFEAGGAGYSERTPAWIKAWRRVRTWGTRADVVRGAIEGSFGDAESEGLWENAEPLLREGLGDGGVPRLVVVQDRARVEKEEQIGLGPGDRVEVLNESHWLHQQGAETFNWILEDWLRERDFLP</sequence>
<dbReference type="Proteomes" id="UP000034182">
    <property type="component" value="Unassembled WGS sequence"/>
</dbReference>
<dbReference type="PANTHER" id="PTHR43798">
    <property type="entry name" value="MONOACYLGLYCEROL LIPASE"/>
    <property type="match status" value="1"/>
</dbReference>
<proteinExistence type="predicted"/>
<accession>A0A0G2FN73</accession>
<dbReference type="EMBL" id="LAQI01000322">
    <property type="protein sequence ID" value="KKY13373.1"/>
    <property type="molecule type" value="Genomic_DNA"/>
</dbReference>
<reference evidence="2 3" key="1">
    <citation type="submission" date="2015-03" db="EMBL/GenBank/DDBJ databases">
        <authorList>
            <person name="Morales-Cruz A."/>
            <person name="Amrine K.C."/>
            <person name="Cantu D."/>
        </authorList>
    </citation>
    <scope>NUCLEOTIDE SEQUENCE [LARGE SCALE GENOMIC DNA]</scope>
    <source>
        <strain evidence="2">DS831</strain>
    </source>
</reference>
<reference evidence="2 3" key="2">
    <citation type="submission" date="2015-05" db="EMBL/GenBank/DDBJ databases">
        <title>Distinctive expansion of gene families associated with plant cell wall degradation and secondary metabolism in the genomes of grapevine trunk pathogens.</title>
        <authorList>
            <person name="Lawrence D.P."/>
            <person name="Travadon R."/>
            <person name="Rolshausen P.E."/>
            <person name="Baumgartner K."/>
        </authorList>
    </citation>
    <scope>NUCLEOTIDE SEQUENCE [LARGE SCALE GENOMIC DNA]</scope>
    <source>
        <strain evidence="2">DS831</strain>
    </source>
</reference>